<evidence type="ECO:0000313" key="2">
    <source>
        <dbReference type="EMBL" id="PUX20276.1"/>
    </source>
</evidence>
<gene>
    <name evidence="2" type="ORF">BS411_15030</name>
</gene>
<protein>
    <recommendedName>
        <fullName evidence="3">DUF3592 domain-containing protein</fullName>
    </recommendedName>
</protein>
<dbReference type="AlphaFoldDB" id="A0A2T7B2Z6"/>
<comment type="caution">
    <text evidence="2">The sequence shown here is derived from an EMBL/GenBank/DDBJ whole genome shotgun (WGS) entry which is preliminary data.</text>
</comment>
<feature type="transmembrane region" description="Helical" evidence="1">
    <location>
        <begin position="6"/>
        <end position="24"/>
    </location>
</feature>
<dbReference type="RefSeq" id="WP_075198983.1">
    <property type="nucleotide sequence ID" value="NZ_CP187984.1"/>
</dbReference>
<accession>A0A2T7B2Z6</accession>
<keyword evidence="1" id="KW-1133">Transmembrane helix</keyword>
<reference evidence="2" key="1">
    <citation type="submission" date="2016-12" db="EMBL/GenBank/DDBJ databases">
        <title>Analysis of the Molecular Diversity Among Cronobacter Species Isolated from Filth Flies Using a Pan Genomic DNA Microarray.</title>
        <authorList>
            <person name="Pava-Ripoll M."/>
            <person name="Tall B."/>
            <person name="Farber J."/>
            <person name="Fanning S."/>
            <person name="Lehner A."/>
            <person name="Stephan R."/>
            <person name="Pagotto F."/>
            <person name="Iverson C."/>
            <person name="Ziobro G."/>
            <person name="Miller A."/>
            <person name="Pearson R."/>
            <person name="Yan Q."/>
            <person name="Kim M."/>
            <person name="Jeong S."/>
            <person name="Park J."/>
            <person name="Jun S."/>
            <person name="Choi H."/>
            <person name="Chung T."/>
            <person name="Yoo Y."/>
            <person name="Park E."/>
            <person name="Hwang S."/>
            <person name="Lee B."/>
            <person name="Sathyamoorthy V."/>
            <person name="Carter L."/>
            <person name="Mammel M."/>
            <person name="Jackson S."/>
            <person name="Kothary M."/>
            <person name="Patel I."/>
            <person name="Grim C."/>
            <person name="Gopinath G."/>
            <person name="Gangiredla J."/>
            <person name="Chase H."/>
        </authorList>
    </citation>
    <scope>NUCLEOTIDE SEQUENCE [LARGE SCALE GENOMIC DNA]</scope>
    <source>
        <strain evidence="2">MOD1-Sh41s</strain>
    </source>
</reference>
<dbReference type="OrthoDB" id="6626613at2"/>
<proteinExistence type="predicted"/>
<organism evidence="2">
    <name type="scientific">Cronobacter turicensis</name>
    <dbReference type="NCBI Taxonomy" id="413502"/>
    <lineage>
        <taxon>Bacteria</taxon>
        <taxon>Pseudomonadati</taxon>
        <taxon>Pseudomonadota</taxon>
        <taxon>Gammaproteobacteria</taxon>
        <taxon>Enterobacterales</taxon>
        <taxon>Enterobacteriaceae</taxon>
        <taxon>Cronobacter</taxon>
    </lineage>
</organism>
<dbReference type="EMBL" id="MSAG01000025">
    <property type="protein sequence ID" value="PUX20276.1"/>
    <property type="molecule type" value="Genomic_DNA"/>
</dbReference>
<name>A0A2T7B2Z6_9ENTR</name>
<evidence type="ECO:0000256" key="1">
    <source>
        <dbReference type="SAM" id="Phobius"/>
    </source>
</evidence>
<keyword evidence="1" id="KW-0472">Membrane</keyword>
<evidence type="ECO:0008006" key="3">
    <source>
        <dbReference type="Google" id="ProtNLM"/>
    </source>
</evidence>
<sequence length="120" mass="13706">MDFTENFGLIITLGVTGFIIYLVFHTGAVHDDFKKNGIKTEAAVTNIRQIGSSGAGSPKCIFSLRFFTKNNTEINTEHTEFVSVLDLTVLERERRVEIYYKESEPKKVWMILSEEKQRGL</sequence>
<keyword evidence="1" id="KW-0812">Transmembrane</keyword>